<keyword evidence="7" id="KW-1185">Reference proteome</keyword>
<reference evidence="6" key="1">
    <citation type="submission" date="2025-08" db="UniProtKB">
        <authorList>
            <consortium name="Ensembl"/>
        </authorList>
    </citation>
    <scope>IDENTIFICATION</scope>
</reference>
<name>A0A3Q2FH85_CYPVA</name>
<evidence type="ECO:0000259" key="5">
    <source>
        <dbReference type="PROSITE" id="PS50835"/>
    </source>
</evidence>
<feature type="domain" description="Ig-like" evidence="5">
    <location>
        <begin position="307"/>
        <end position="389"/>
    </location>
</feature>
<dbReference type="InterPro" id="IPR007110">
    <property type="entry name" value="Ig-like_dom"/>
</dbReference>
<dbReference type="PANTHER" id="PTHR44337:SF20">
    <property type="entry name" value="CARCINOEMBRYONIC ANTIGEN-RELATED CELL ADHESION MOLECULE 5-RELATED"/>
    <property type="match status" value="1"/>
</dbReference>
<evidence type="ECO:0000313" key="6">
    <source>
        <dbReference type="Ensembl" id="ENSCVAP00000003245.1"/>
    </source>
</evidence>
<keyword evidence="3" id="KW-0325">Glycoprotein</keyword>
<dbReference type="Proteomes" id="UP000265020">
    <property type="component" value="Unassembled WGS sequence"/>
</dbReference>
<keyword evidence="4" id="KW-0393">Immunoglobulin domain</keyword>
<dbReference type="SMART" id="SM00409">
    <property type="entry name" value="IG"/>
    <property type="match status" value="4"/>
</dbReference>
<dbReference type="InterPro" id="IPR036179">
    <property type="entry name" value="Ig-like_dom_sf"/>
</dbReference>
<dbReference type="Pfam" id="PF13927">
    <property type="entry name" value="Ig_3"/>
    <property type="match status" value="2"/>
</dbReference>
<dbReference type="OMA" id="CNTHTHL"/>
<dbReference type="SMART" id="SM00408">
    <property type="entry name" value="IGc2"/>
    <property type="match status" value="4"/>
</dbReference>
<evidence type="ECO:0000256" key="1">
    <source>
        <dbReference type="ARBA" id="ARBA00022729"/>
    </source>
</evidence>
<dbReference type="InterPro" id="IPR013783">
    <property type="entry name" value="Ig-like_fold"/>
</dbReference>
<dbReference type="AlphaFoldDB" id="A0A3Q2FH85"/>
<dbReference type="PANTHER" id="PTHR44337">
    <property type="entry name" value="CARCINOEMBRYONIC ANTIGEN-RELATED CELL ADHESION MOLECULE 8"/>
    <property type="match status" value="1"/>
</dbReference>
<keyword evidence="1" id="KW-0732">Signal</keyword>
<dbReference type="InterPro" id="IPR052598">
    <property type="entry name" value="IgSF_CEA-related"/>
</dbReference>
<keyword evidence="2" id="KW-1015">Disulfide bond</keyword>
<dbReference type="Gene3D" id="2.60.40.10">
    <property type="entry name" value="Immunoglobulins"/>
    <property type="match status" value="4"/>
</dbReference>
<evidence type="ECO:0000256" key="3">
    <source>
        <dbReference type="ARBA" id="ARBA00023180"/>
    </source>
</evidence>
<sequence>TPAEWQPTSLQLPAKSSPTSSLCSNPLLLLEVHFFFFLSDFTLSLNYRSVDLVEFSSSVHLSCSFAGFHKAIYWMNGSSEVTRSDRVQISTSDGVSTLTMANVSRYDHGSYWCKVINYISDDRSEPVNVFISYGPENTQLEISPSNEHHEEGVNIQLVRSAESRPSAQFHWFLNGAFLPNTGSELRLMDIQASQSGNYSCQAFNSKTLRYQTSEPSAVSVLGNKDCIEFNSTVTVFCSASGYSPNFHWMNSSSKVIADDRVEITEGGSTLTILNVTRYDLEQLRCHVFNYFSEVFSDPVNLSMYYGPEKVSLTISPTEKYFKEGSDIHLSSSADSRPAAEFQWFLNTNLLSHFGSELRLTDVKMSDSGSYSCQVFNSKTLRYQKSQPVAISVVGKSG</sequence>
<dbReference type="CDD" id="cd00096">
    <property type="entry name" value="Ig"/>
    <property type="match status" value="1"/>
</dbReference>
<dbReference type="Pfam" id="PF07679">
    <property type="entry name" value="I-set"/>
    <property type="match status" value="2"/>
</dbReference>
<dbReference type="Ensembl" id="ENSCVAT00000010356.1">
    <property type="protein sequence ID" value="ENSCVAP00000003245.1"/>
    <property type="gene ID" value="ENSCVAG00000004423.1"/>
</dbReference>
<feature type="domain" description="Ig-like" evidence="5">
    <location>
        <begin position="26"/>
        <end position="132"/>
    </location>
</feature>
<dbReference type="SUPFAM" id="SSF48726">
    <property type="entry name" value="Immunoglobulin"/>
    <property type="match status" value="4"/>
</dbReference>
<organism evidence="6 7">
    <name type="scientific">Cyprinodon variegatus</name>
    <name type="common">Sheepshead minnow</name>
    <dbReference type="NCBI Taxonomy" id="28743"/>
    <lineage>
        <taxon>Eukaryota</taxon>
        <taxon>Metazoa</taxon>
        <taxon>Chordata</taxon>
        <taxon>Craniata</taxon>
        <taxon>Vertebrata</taxon>
        <taxon>Euteleostomi</taxon>
        <taxon>Actinopterygii</taxon>
        <taxon>Neopterygii</taxon>
        <taxon>Teleostei</taxon>
        <taxon>Neoteleostei</taxon>
        <taxon>Acanthomorphata</taxon>
        <taxon>Ovalentaria</taxon>
        <taxon>Atherinomorphae</taxon>
        <taxon>Cyprinodontiformes</taxon>
        <taxon>Cyprinodontidae</taxon>
        <taxon>Cyprinodon</taxon>
    </lineage>
</organism>
<evidence type="ECO:0000256" key="2">
    <source>
        <dbReference type="ARBA" id="ARBA00023157"/>
    </source>
</evidence>
<dbReference type="InterPro" id="IPR003599">
    <property type="entry name" value="Ig_sub"/>
</dbReference>
<dbReference type="STRING" id="28743.ENSCVAP00000003245"/>
<reference evidence="6" key="2">
    <citation type="submission" date="2025-09" db="UniProtKB">
        <authorList>
            <consortium name="Ensembl"/>
        </authorList>
    </citation>
    <scope>IDENTIFICATION</scope>
</reference>
<proteinExistence type="predicted"/>
<feature type="domain" description="Ig-like" evidence="5">
    <location>
        <begin position="135"/>
        <end position="213"/>
    </location>
</feature>
<evidence type="ECO:0000313" key="7">
    <source>
        <dbReference type="Proteomes" id="UP000265020"/>
    </source>
</evidence>
<dbReference type="InterPro" id="IPR013098">
    <property type="entry name" value="Ig_I-set"/>
</dbReference>
<feature type="domain" description="Ig-like" evidence="5">
    <location>
        <begin position="215"/>
        <end position="302"/>
    </location>
</feature>
<dbReference type="PROSITE" id="PS50835">
    <property type="entry name" value="IG_LIKE"/>
    <property type="match status" value="4"/>
</dbReference>
<accession>A0A3Q2FH85</accession>
<protein>
    <recommendedName>
        <fullName evidence="5">Ig-like domain-containing protein</fullName>
    </recommendedName>
</protein>
<dbReference type="InterPro" id="IPR003598">
    <property type="entry name" value="Ig_sub2"/>
</dbReference>
<evidence type="ECO:0000256" key="4">
    <source>
        <dbReference type="ARBA" id="ARBA00023319"/>
    </source>
</evidence>
<dbReference type="GeneTree" id="ENSGT01100000263479"/>